<dbReference type="SUPFAM" id="SSF53850">
    <property type="entry name" value="Periplasmic binding protein-like II"/>
    <property type="match status" value="1"/>
</dbReference>
<proteinExistence type="predicted"/>
<dbReference type="PANTHER" id="PTHR30570">
    <property type="entry name" value="PERIPLASMIC PHOSPHATE BINDING COMPONENT OF PHOSPHATE ABC TRANSPORTER"/>
    <property type="match status" value="1"/>
</dbReference>
<comment type="caution">
    <text evidence="4">The sequence shown here is derived from an EMBL/GenBank/DDBJ whole genome shotgun (WGS) entry which is preliminary data.</text>
</comment>
<dbReference type="RefSeq" id="WP_103902369.1">
    <property type="nucleotide sequence ID" value="NZ_PQWB01000032.1"/>
</dbReference>
<feature type="chain" id="PRO_5015443537" description="PBP domain-containing protein" evidence="2">
    <location>
        <begin position="19"/>
        <end position="259"/>
    </location>
</feature>
<evidence type="ECO:0000256" key="2">
    <source>
        <dbReference type="SAM" id="SignalP"/>
    </source>
</evidence>
<reference evidence="5" key="1">
    <citation type="submission" date="2018-02" db="EMBL/GenBank/DDBJ databases">
        <authorList>
            <person name="O'Hara-Hanley K."/>
            <person name="Soby S."/>
        </authorList>
    </citation>
    <scope>NUCLEOTIDE SEQUENCE [LARGE SCALE GENOMIC DNA]</scope>
    <source>
        <strain evidence="5">MWU14-2602</strain>
    </source>
</reference>
<dbReference type="InterPro" id="IPR050811">
    <property type="entry name" value="Phosphate_ABC_transporter"/>
</dbReference>
<protein>
    <recommendedName>
        <fullName evidence="3">PBP domain-containing protein</fullName>
    </recommendedName>
</protein>
<evidence type="ECO:0000313" key="4">
    <source>
        <dbReference type="EMBL" id="POZ62295.1"/>
    </source>
</evidence>
<keyword evidence="1 2" id="KW-0732">Signal</keyword>
<evidence type="ECO:0000256" key="1">
    <source>
        <dbReference type="ARBA" id="ARBA00022729"/>
    </source>
</evidence>
<gene>
    <name evidence="4" type="ORF">C2I19_09000</name>
</gene>
<feature type="signal peptide" evidence="2">
    <location>
        <begin position="1"/>
        <end position="18"/>
    </location>
</feature>
<dbReference type="PANTHER" id="PTHR30570:SF1">
    <property type="entry name" value="PHOSPHATE-BINDING PROTEIN PSTS"/>
    <property type="match status" value="1"/>
</dbReference>
<dbReference type="Proteomes" id="UP000237082">
    <property type="component" value="Unassembled WGS sequence"/>
</dbReference>
<dbReference type="InterPro" id="IPR024370">
    <property type="entry name" value="PBP_domain"/>
</dbReference>
<evidence type="ECO:0000313" key="5">
    <source>
        <dbReference type="Proteomes" id="UP000237082"/>
    </source>
</evidence>
<dbReference type="Pfam" id="PF12849">
    <property type="entry name" value="PBP_like_2"/>
    <property type="match status" value="1"/>
</dbReference>
<name>A0A2S5DGS7_9NEIS</name>
<dbReference type="OrthoDB" id="8617551at2"/>
<sequence>MPRFLALLCAAHCAAAYAAPQPALQLRGATALLPLMQRAAENYMAREPGSSVVVASGSSAFGVKSLLDGSADIAMVHGAIPQSLQTPLRKDQAWQPLVVGYQALIPVAHPDNPVSDISLAQLRAVFSGAISNWRELGGTDSPITVLVDPPAGGAGLAWREVVLGADGRFSPRSVLLPRRDWVAQLARHPEGIAIVGADELSPGLKRLTLSGQRADAAAVSSGRYPLRIPLLLLTARPPAPACAAFLRSLAAPRQDGAYR</sequence>
<keyword evidence="5" id="KW-1185">Reference proteome</keyword>
<dbReference type="Gene3D" id="3.40.190.10">
    <property type="entry name" value="Periplasmic binding protein-like II"/>
    <property type="match status" value="2"/>
</dbReference>
<feature type="domain" description="PBP" evidence="3">
    <location>
        <begin position="18"/>
        <end position="247"/>
    </location>
</feature>
<accession>A0A2S5DGS7</accession>
<organism evidence="4 5">
    <name type="scientific">Chromobacterium alticapitis</name>
    <dbReference type="NCBI Taxonomy" id="2073169"/>
    <lineage>
        <taxon>Bacteria</taxon>
        <taxon>Pseudomonadati</taxon>
        <taxon>Pseudomonadota</taxon>
        <taxon>Betaproteobacteria</taxon>
        <taxon>Neisseriales</taxon>
        <taxon>Chromobacteriaceae</taxon>
        <taxon>Chromobacterium</taxon>
    </lineage>
</organism>
<dbReference type="AlphaFoldDB" id="A0A2S5DGS7"/>
<dbReference type="EMBL" id="PQWB01000032">
    <property type="protein sequence ID" value="POZ62295.1"/>
    <property type="molecule type" value="Genomic_DNA"/>
</dbReference>
<evidence type="ECO:0000259" key="3">
    <source>
        <dbReference type="Pfam" id="PF12849"/>
    </source>
</evidence>